<evidence type="ECO:0000313" key="3">
    <source>
        <dbReference type="Proteomes" id="UP000676336"/>
    </source>
</evidence>
<dbReference type="EMBL" id="CAJOBI010089852">
    <property type="protein sequence ID" value="CAF4536823.1"/>
    <property type="molecule type" value="Genomic_DNA"/>
</dbReference>
<reference evidence="1" key="1">
    <citation type="submission" date="2021-02" db="EMBL/GenBank/DDBJ databases">
        <authorList>
            <person name="Nowell W R."/>
        </authorList>
    </citation>
    <scope>NUCLEOTIDE SEQUENCE</scope>
</reference>
<comment type="caution">
    <text evidence="1">The sequence shown here is derived from an EMBL/GenBank/DDBJ whole genome shotgun (WGS) entry which is preliminary data.</text>
</comment>
<dbReference type="AlphaFoldDB" id="A0A8S2Y1R9"/>
<protein>
    <submittedName>
        <fullName evidence="1">Uncharacterized protein</fullName>
    </submittedName>
</protein>
<dbReference type="Proteomes" id="UP000676336">
    <property type="component" value="Unassembled WGS sequence"/>
</dbReference>
<feature type="non-terminal residue" evidence="1">
    <location>
        <position position="1"/>
    </location>
</feature>
<proteinExistence type="predicted"/>
<evidence type="ECO:0000313" key="1">
    <source>
        <dbReference type="EMBL" id="CAF4536823.1"/>
    </source>
</evidence>
<evidence type="ECO:0000313" key="2">
    <source>
        <dbReference type="EMBL" id="CAF4674233.1"/>
    </source>
</evidence>
<sequence>RRLDLGDGNNIGGVSVNIGVDSGIWSNDDEVFSCEAIKICAGVARLILERQRRVKKFVDSLRIVGLCSFRGDAEGDGNEDT</sequence>
<dbReference type="EMBL" id="CAJOBJ010120621">
    <property type="protein sequence ID" value="CAF4674233.1"/>
    <property type="molecule type" value="Genomic_DNA"/>
</dbReference>
<gene>
    <name evidence="2" type="ORF">GIL414_LOCUS42018</name>
    <name evidence="1" type="ORF">SMN809_LOCUS36455</name>
</gene>
<name>A0A8S2Y1R9_9BILA</name>
<feature type="non-terminal residue" evidence="1">
    <location>
        <position position="81"/>
    </location>
</feature>
<organism evidence="1 3">
    <name type="scientific">Rotaria magnacalcarata</name>
    <dbReference type="NCBI Taxonomy" id="392030"/>
    <lineage>
        <taxon>Eukaryota</taxon>
        <taxon>Metazoa</taxon>
        <taxon>Spiralia</taxon>
        <taxon>Gnathifera</taxon>
        <taxon>Rotifera</taxon>
        <taxon>Eurotatoria</taxon>
        <taxon>Bdelloidea</taxon>
        <taxon>Philodinida</taxon>
        <taxon>Philodinidae</taxon>
        <taxon>Rotaria</taxon>
    </lineage>
</organism>
<dbReference type="Proteomes" id="UP000681720">
    <property type="component" value="Unassembled WGS sequence"/>
</dbReference>
<accession>A0A8S2Y1R9</accession>